<reference evidence="1 2" key="2">
    <citation type="journal article" date="2012" name="J. Bacteriol.">
        <title>Complete Genome Sequence of Rahnella sp. Strain Y9602, a Gammaproteobacterium Isolate from Metal- and Radionuclide-Contaminated Soil.</title>
        <authorList>
            <person name="Martinez R.J."/>
            <person name="Bruce D."/>
            <person name="Detter C."/>
            <person name="Goodwin L.A."/>
            <person name="Han J."/>
            <person name="Han C.S."/>
            <person name="Held B."/>
            <person name="Land M.L."/>
            <person name="Mikhailova N."/>
            <person name="Nolan M."/>
            <person name="Pennacchio L."/>
            <person name="Pitluck S."/>
            <person name="Tapia R."/>
            <person name="Woyke T."/>
            <person name="Sobecky P.A."/>
        </authorList>
    </citation>
    <scope>NUCLEOTIDE SEQUENCE [LARGE SCALE GENOMIC DNA]</scope>
    <source>
        <strain evidence="1 2">Y9602</strain>
        <plasmid evidence="1">pRAHAQ01</plasmid>
    </source>
</reference>
<evidence type="ECO:0000313" key="1">
    <source>
        <dbReference type="EMBL" id="ADW76549.1"/>
    </source>
</evidence>
<protein>
    <submittedName>
        <fullName evidence="1">Uncharacterized protein</fullName>
    </submittedName>
</protein>
<dbReference type="eggNOG" id="ENOG50332WC">
    <property type="taxonomic scope" value="Bacteria"/>
</dbReference>
<gene>
    <name evidence="1" type="ordered locus">Rahaq_4974</name>
</gene>
<dbReference type="HOGENOM" id="CLU_093726_1_0_6"/>
<dbReference type="AlphaFoldDB" id="A0A0H3FHC7"/>
<sequence length="169" mass="19279">MTDTAITHGELCIIAERFLRNNGFKVAFHDRFIAAVSTGEQPDALAFRNLASCLIEAKVSRSDFLADRKKRFRVNPELGMGDWRFFICEPGLISIEELPEGWGLLHVKNGRVYKVWGWPGNAVWSSRKPFKANKQAECDYMYSALRRLQIRGYLPEVYAGIPKILKEAV</sequence>
<proteinExistence type="predicted"/>
<dbReference type="KEGG" id="rah:Rahaq_4974"/>
<keyword evidence="1" id="KW-0614">Plasmid</keyword>
<reference evidence="2" key="1">
    <citation type="submission" date="2011-01" db="EMBL/GenBank/DDBJ databases">
        <title>Complete sequence of plasmid1 of Rahnella sp. Y9602.</title>
        <authorList>
            <consortium name="US DOE Joint Genome Institute"/>
            <person name="Lucas S."/>
            <person name="Copeland A."/>
            <person name="Lapidus A."/>
            <person name="Cheng J.-F."/>
            <person name="Goodwin L."/>
            <person name="Pitluck S."/>
            <person name="Lu M."/>
            <person name="Detter J.C."/>
            <person name="Han C."/>
            <person name="Tapia R."/>
            <person name="Land M."/>
            <person name="Hauser L."/>
            <person name="Kyrpides N."/>
            <person name="Ivanova N."/>
            <person name="Ovchinnikova G."/>
            <person name="Pagani I."/>
            <person name="Sobecky P.A."/>
            <person name="Martinez R.J."/>
            <person name="Woyke T."/>
        </authorList>
    </citation>
    <scope>NUCLEOTIDE SEQUENCE [LARGE SCALE GENOMIC DNA]</scope>
    <source>
        <strain evidence="2">Y9602</strain>
        <plasmid evidence="2">pRAHAQ01</plasmid>
    </source>
</reference>
<evidence type="ECO:0000313" key="2">
    <source>
        <dbReference type="Proteomes" id="UP000007257"/>
    </source>
</evidence>
<accession>A0A0H3FHC7</accession>
<geneLocation type="plasmid" evidence="1 2">
    <name>pRAHAQ01</name>
</geneLocation>
<dbReference type="Proteomes" id="UP000007257">
    <property type="component" value="Plasmid pRAHAQ01"/>
</dbReference>
<dbReference type="OrthoDB" id="198812at2"/>
<dbReference type="EMBL" id="CP002506">
    <property type="protein sequence ID" value="ADW76549.1"/>
    <property type="molecule type" value="Genomic_DNA"/>
</dbReference>
<name>A0A0H3FHC7_RAHSY</name>
<dbReference type="RefSeq" id="WP_013578230.1">
    <property type="nucleotide sequence ID" value="NC_015062.1"/>
</dbReference>
<organism evidence="1 2">
    <name type="scientific">Rahnella sp. (strain Y9602)</name>
    <dbReference type="NCBI Taxonomy" id="2703885"/>
    <lineage>
        <taxon>Bacteria</taxon>
        <taxon>Pseudomonadati</taxon>
        <taxon>Pseudomonadota</taxon>
        <taxon>Gammaproteobacteria</taxon>
        <taxon>Enterobacterales</taxon>
        <taxon>Yersiniaceae</taxon>
        <taxon>Rahnella</taxon>
    </lineage>
</organism>